<evidence type="ECO:0000313" key="1">
    <source>
        <dbReference type="EMBL" id="GAA4204666.1"/>
    </source>
</evidence>
<gene>
    <name evidence="1" type="ORF">GCM10022289_22980</name>
</gene>
<evidence type="ECO:0000313" key="2">
    <source>
        <dbReference type="Proteomes" id="UP001501772"/>
    </source>
</evidence>
<name>A0ABP8BFH8_9SPHI</name>
<dbReference type="Proteomes" id="UP001501772">
    <property type="component" value="Unassembled WGS sequence"/>
</dbReference>
<dbReference type="RefSeq" id="WP_344851596.1">
    <property type="nucleotide sequence ID" value="NZ_BAABBY010000005.1"/>
</dbReference>
<sequence>MESEYFDYSCNVNNEKFEHRLKIIEKFVEHIAICPICGAENCGGPEDKFIWAEFEDEKLAIHFGDGKFEEYLSFWHYEGITEDNYKALPNFINEFNEGRGWDGDELNPNSVIDAVDFKKSMDVIKNSMYVNENDEFSTSFYPKIMEFVERVIKGNKVLNILKY</sequence>
<comment type="caution">
    <text evidence="1">The sequence shown here is derived from an EMBL/GenBank/DDBJ whole genome shotgun (WGS) entry which is preliminary data.</text>
</comment>
<keyword evidence="2" id="KW-1185">Reference proteome</keyword>
<proteinExistence type="predicted"/>
<evidence type="ECO:0008006" key="3">
    <source>
        <dbReference type="Google" id="ProtNLM"/>
    </source>
</evidence>
<dbReference type="EMBL" id="BAABBY010000005">
    <property type="protein sequence ID" value="GAA4204666.1"/>
    <property type="molecule type" value="Genomic_DNA"/>
</dbReference>
<accession>A0ABP8BFH8</accession>
<organism evidence="1 2">
    <name type="scientific">Pedobacter jeongneungensis</name>
    <dbReference type="NCBI Taxonomy" id="947309"/>
    <lineage>
        <taxon>Bacteria</taxon>
        <taxon>Pseudomonadati</taxon>
        <taxon>Bacteroidota</taxon>
        <taxon>Sphingobacteriia</taxon>
        <taxon>Sphingobacteriales</taxon>
        <taxon>Sphingobacteriaceae</taxon>
        <taxon>Pedobacter</taxon>
    </lineage>
</organism>
<protein>
    <recommendedName>
        <fullName evidence="3">DUF4303 domain-containing protein</fullName>
    </recommendedName>
</protein>
<reference evidence="2" key="1">
    <citation type="journal article" date="2019" name="Int. J. Syst. Evol. Microbiol.">
        <title>The Global Catalogue of Microorganisms (GCM) 10K type strain sequencing project: providing services to taxonomists for standard genome sequencing and annotation.</title>
        <authorList>
            <consortium name="The Broad Institute Genomics Platform"/>
            <consortium name="The Broad Institute Genome Sequencing Center for Infectious Disease"/>
            <person name="Wu L."/>
            <person name="Ma J."/>
        </authorList>
    </citation>
    <scope>NUCLEOTIDE SEQUENCE [LARGE SCALE GENOMIC DNA]</scope>
    <source>
        <strain evidence="2">JCM 17626</strain>
    </source>
</reference>